<dbReference type="Proteomes" id="UP000249922">
    <property type="component" value="Chromosome"/>
</dbReference>
<keyword evidence="4" id="KW-1185">Reference proteome</keyword>
<keyword evidence="2" id="KW-0812">Transmembrane</keyword>
<dbReference type="RefSeq" id="WP_112888740.1">
    <property type="nucleotide sequence ID" value="NZ_CP030239.1"/>
</dbReference>
<dbReference type="EMBL" id="CP030239">
    <property type="protein sequence ID" value="AWX94445.1"/>
    <property type="molecule type" value="Genomic_DNA"/>
</dbReference>
<sequence length="132" mass="14269">MEVKALARLAAILFLAIVMTVTLIRMERSGDLPPLPGRQVQPQVEDPLREGQRRCQRMGEAAAEDAHCLAIWAETRDRFLGRTPEAAPPQPARGNELWAGPASSTISWRSSPAISTAASGCWAAKSPSSPPR</sequence>
<dbReference type="Pfam" id="PF20084">
    <property type="entry name" value="TrbK"/>
    <property type="match status" value="1"/>
</dbReference>
<evidence type="ECO:0000313" key="3">
    <source>
        <dbReference type="EMBL" id="AWX94445.1"/>
    </source>
</evidence>
<feature type="region of interest" description="Disordered" evidence="1">
    <location>
        <begin position="82"/>
        <end position="111"/>
    </location>
</feature>
<organism evidence="3 4">
    <name type="scientific">Paracoccus mutanolyticus</name>
    <dbReference type="NCBI Taxonomy" id="1499308"/>
    <lineage>
        <taxon>Bacteria</taxon>
        <taxon>Pseudomonadati</taxon>
        <taxon>Pseudomonadota</taxon>
        <taxon>Alphaproteobacteria</taxon>
        <taxon>Rhodobacterales</taxon>
        <taxon>Paracoccaceae</taxon>
        <taxon>Paracoccus</taxon>
    </lineage>
</organism>
<accession>A0ABM6WUT2</accession>
<evidence type="ECO:0000256" key="1">
    <source>
        <dbReference type="SAM" id="MobiDB-lite"/>
    </source>
</evidence>
<name>A0ABM6WUT2_9RHOB</name>
<protein>
    <submittedName>
        <fullName evidence="3">Conjugal transfer protein TrbK</fullName>
    </submittedName>
</protein>
<dbReference type="NCBIfam" id="TIGR04360">
    <property type="entry name" value="other_trbK"/>
    <property type="match status" value="1"/>
</dbReference>
<feature type="transmembrane region" description="Helical" evidence="2">
    <location>
        <begin position="6"/>
        <end position="24"/>
    </location>
</feature>
<keyword evidence="2" id="KW-1133">Transmembrane helix</keyword>
<reference evidence="3 4" key="1">
    <citation type="submission" date="2018-06" db="EMBL/GenBank/DDBJ databases">
        <title>Complete genome sequence of Paracoccus mutanolyticus strain RSP-02 isolated from cellulosic waste.</title>
        <authorList>
            <person name="Amrutha R.N."/>
            <person name="Shrivastav A."/>
            <person name="Buddana S.K."/>
            <person name="Deshpande U."/>
            <person name="Prakasham R.S."/>
        </authorList>
    </citation>
    <scope>NUCLEOTIDE SEQUENCE [LARGE SCALE GENOMIC DNA]</scope>
    <source>
        <strain evidence="3 4">RSP-02</strain>
    </source>
</reference>
<proteinExistence type="predicted"/>
<keyword evidence="2" id="KW-0472">Membrane</keyword>
<feature type="compositionally biased region" description="Polar residues" evidence="1">
    <location>
        <begin position="102"/>
        <end position="111"/>
    </location>
</feature>
<dbReference type="InterPro" id="IPR027587">
    <property type="entry name" value="TrbK"/>
</dbReference>
<gene>
    <name evidence="3" type="ORF">DPM13_09110</name>
</gene>
<feature type="region of interest" description="Disordered" evidence="1">
    <location>
        <begin position="30"/>
        <end position="50"/>
    </location>
</feature>
<evidence type="ECO:0000256" key="2">
    <source>
        <dbReference type="SAM" id="Phobius"/>
    </source>
</evidence>
<evidence type="ECO:0000313" key="4">
    <source>
        <dbReference type="Proteomes" id="UP000249922"/>
    </source>
</evidence>